<evidence type="ECO:0000313" key="1">
    <source>
        <dbReference type="EMBL" id="XBO44208.1"/>
    </source>
</evidence>
<dbReference type="AlphaFoldDB" id="A0AAU7JVG2"/>
<dbReference type="RefSeq" id="WP_406831692.1">
    <property type="nucleotide sequence ID" value="NZ_CP157483.1"/>
</dbReference>
<proteinExistence type="predicted"/>
<dbReference type="EMBL" id="CP157483">
    <property type="protein sequence ID" value="XBO44208.1"/>
    <property type="molecule type" value="Genomic_DNA"/>
</dbReference>
<organism evidence="1">
    <name type="scientific">Pedococcus sp. KACC 23699</name>
    <dbReference type="NCBI Taxonomy" id="3149228"/>
    <lineage>
        <taxon>Bacteria</taxon>
        <taxon>Bacillati</taxon>
        <taxon>Actinomycetota</taxon>
        <taxon>Actinomycetes</taxon>
        <taxon>Micrococcales</taxon>
        <taxon>Intrasporangiaceae</taxon>
        <taxon>Pedococcus</taxon>
    </lineage>
</organism>
<accession>A0AAU7JVG2</accession>
<name>A0AAU7JVG2_9MICO</name>
<gene>
    <name evidence="1" type="ORF">ABEG17_02465</name>
</gene>
<sequence length="352" mass="40336">MNEPTQAQWGDPDNHAAVSAALNNGLQERSIGVFARWWQLETWLRELAYVELRARYGKTWEASVSRSAGRQSQDAAFTHMEGADSRNPLAYLDYSQLLDVMSENWDLFGYALVEKRSWEGRQEDLKRIRHRIGHMRVPHPDDLSRLEQTLRDLERGAFIAQASYNRRDLLWEQHDPVTDAWLHQNHDDAQRLVEHARRNYDTKLVLQFSRRPWAKGQEVGDNAPGILWHADFLMRGRTIDPVELWHDYATDNVRPLLMHLVANDPWHIGFTFSAADPGMEIADAIGRAFDSVLTLSRPAPFDDSALNEDWGARARAVDHRILHNTGWNTLSDTTVPVSTFGAGSVVRQAPSW</sequence>
<protein>
    <submittedName>
        <fullName evidence="1">Swt1 family HEPN domain-containing protein</fullName>
    </submittedName>
</protein>
<reference evidence="1" key="1">
    <citation type="submission" date="2024-05" db="EMBL/GenBank/DDBJ databases">
        <authorList>
            <person name="Kim S."/>
            <person name="Heo J."/>
            <person name="Choi H."/>
            <person name="Choi Y."/>
            <person name="Kwon S.-W."/>
            <person name="Kim Y."/>
        </authorList>
    </citation>
    <scope>NUCLEOTIDE SEQUENCE</scope>
    <source>
        <strain evidence="1">KACC 23699</strain>
    </source>
</reference>